<sequence length="55" mass="6108">MTDPDEAHAKFTQLRRTAPTALSDPDPINPVPYVVAAAGLGLTLLVVRRRRRRRA</sequence>
<keyword evidence="4" id="KW-1185">Reference proteome</keyword>
<comment type="caution">
    <text evidence="3">The sequence shown here is derived from an EMBL/GenBank/DDBJ whole genome shotgun (WGS) entry which is preliminary data.</text>
</comment>
<feature type="region of interest" description="Disordered" evidence="1">
    <location>
        <begin position="1"/>
        <end position="28"/>
    </location>
</feature>
<keyword evidence="2" id="KW-0812">Transmembrane</keyword>
<gene>
    <name evidence="3" type="ORF">GCM10007298_09490</name>
</gene>
<proteinExistence type="predicted"/>
<dbReference type="EMBL" id="BMCS01000001">
    <property type="protein sequence ID" value="GGF15582.1"/>
    <property type="molecule type" value="Genomic_DNA"/>
</dbReference>
<evidence type="ECO:0000256" key="1">
    <source>
        <dbReference type="SAM" id="MobiDB-lite"/>
    </source>
</evidence>
<evidence type="ECO:0000313" key="4">
    <source>
        <dbReference type="Proteomes" id="UP000632454"/>
    </source>
</evidence>
<reference evidence="4" key="1">
    <citation type="journal article" date="2019" name="Int. J. Syst. Evol. Microbiol.">
        <title>The Global Catalogue of Microorganisms (GCM) 10K type strain sequencing project: providing services to taxonomists for standard genome sequencing and annotation.</title>
        <authorList>
            <consortium name="The Broad Institute Genomics Platform"/>
            <consortium name="The Broad Institute Genome Sequencing Center for Infectious Disease"/>
            <person name="Wu L."/>
            <person name="Ma J."/>
        </authorList>
    </citation>
    <scope>NUCLEOTIDE SEQUENCE [LARGE SCALE GENOMIC DNA]</scope>
    <source>
        <strain evidence="4">CCM 7855</strain>
    </source>
</reference>
<evidence type="ECO:0008006" key="5">
    <source>
        <dbReference type="Google" id="ProtNLM"/>
    </source>
</evidence>
<keyword evidence="2" id="KW-1133">Transmembrane helix</keyword>
<dbReference type="RefSeq" id="WP_188487360.1">
    <property type="nucleotide sequence ID" value="NZ_BMCS01000001.1"/>
</dbReference>
<dbReference type="Proteomes" id="UP000632454">
    <property type="component" value="Unassembled WGS sequence"/>
</dbReference>
<protein>
    <recommendedName>
        <fullName evidence="5">Gram-positive cocci surface proteins LPxTG domain-containing protein</fullName>
    </recommendedName>
</protein>
<feature type="transmembrane region" description="Helical" evidence="2">
    <location>
        <begin position="30"/>
        <end position="47"/>
    </location>
</feature>
<evidence type="ECO:0000256" key="2">
    <source>
        <dbReference type="SAM" id="Phobius"/>
    </source>
</evidence>
<accession>A0ABQ1UDN9</accession>
<keyword evidence="2" id="KW-0472">Membrane</keyword>
<organism evidence="3 4">
    <name type="scientific">Williamsia phyllosphaerae</name>
    <dbReference type="NCBI Taxonomy" id="885042"/>
    <lineage>
        <taxon>Bacteria</taxon>
        <taxon>Bacillati</taxon>
        <taxon>Actinomycetota</taxon>
        <taxon>Actinomycetes</taxon>
        <taxon>Mycobacteriales</taxon>
        <taxon>Nocardiaceae</taxon>
        <taxon>Williamsia</taxon>
    </lineage>
</organism>
<evidence type="ECO:0000313" key="3">
    <source>
        <dbReference type="EMBL" id="GGF15582.1"/>
    </source>
</evidence>
<name>A0ABQ1UDN9_9NOCA</name>